<dbReference type="Gene3D" id="3.40.50.1240">
    <property type="entry name" value="Phosphoglycerate mutase-like"/>
    <property type="match status" value="1"/>
</dbReference>
<dbReference type="BioCyc" id="JESP1508404:G14D9-10166-MONOMER"/>
<dbReference type="Pfam" id="PF00300">
    <property type="entry name" value="His_Phos_1"/>
    <property type="match status" value="1"/>
</dbReference>
<dbReference type="SUPFAM" id="SSF53254">
    <property type="entry name" value="Phosphoglycerate mutase-like"/>
    <property type="match status" value="1"/>
</dbReference>
<dbReference type="AlphaFoldDB" id="A0A0B5AJM6"/>
<sequence length="197" mass="22706">MELIFIRHGQGEHTLNLPESLYMNDPALTQEGESQAATLQTEIPLTEKDILVVSPVRRTLQTAFIWSQGIHCRKIVNPFISPRMFPQKMNGQTLPCDQLLNTNMISEDFPDFIIEGGLPDELWLSGINTLPEPEFNDLAQRFLAWCKKQDAERILIVTHDGTITSHRQIIRNELLTREDFLKDGHWVKETLDSNYTY</sequence>
<name>A0A0B5AJM6_9BACL</name>
<dbReference type="STRING" id="1508404.JMA_09340"/>
<protein>
    <recommendedName>
        <fullName evidence="3">Phosphoglycerate mutase</fullName>
    </recommendedName>
</protein>
<proteinExistence type="predicted"/>
<organism evidence="1 2">
    <name type="scientific">Jeotgalibacillus malaysiensis</name>
    <dbReference type="NCBI Taxonomy" id="1508404"/>
    <lineage>
        <taxon>Bacteria</taxon>
        <taxon>Bacillati</taxon>
        <taxon>Bacillota</taxon>
        <taxon>Bacilli</taxon>
        <taxon>Bacillales</taxon>
        <taxon>Caryophanaceae</taxon>
        <taxon>Jeotgalibacillus</taxon>
    </lineage>
</organism>
<evidence type="ECO:0000313" key="2">
    <source>
        <dbReference type="Proteomes" id="UP000031449"/>
    </source>
</evidence>
<dbReference type="HOGENOM" id="CLU_1363944_0_0_9"/>
<dbReference type="KEGG" id="jeo:JMA_09340"/>
<evidence type="ECO:0008006" key="3">
    <source>
        <dbReference type="Google" id="ProtNLM"/>
    </source>
</evidence>
<gene>
    <name evidence="1" type="ORF">JMA_09340</name>
</gene>
<dbReference type="OrthoDB" id="2435937at2"/>
<dbReference type="GO" id="GO:0005737">
    <property type="term" value="C:cytoplasm"/>
    <property type="evidence" value="ECO:0007669"/>
    <property type="project" value="TreeGrafter"/>
</dbReference>
<dbReference type="SMART" id="SM00855">
    <property type="entry name" value="PGAM"/>
    <property type="match status" value="1"/>
</dbReference>
<reference evidence="1 2" key="1">
    <citation type="submission" date="2014-08" db="EMBL/GenBank/DDBJ databases">
        <title>Complete genome of a marine bacteria Jeotgalibacillus malaysiensis.</title>
        <authorList>
            <person name="Yaakop A.S."/>
            <person name="Chan K.-G."/>
            <person name="Goh K.M."/>
        </authorList>
    </citation>
    <scope>NUCLEOTIDE SEQUENCE [LARGE SCALE GENOMIC DNA]</scope>
    <source>
        <strain evidence="1 2">D5</strain>
    </source>
</reference>
<keyword evidence="2" id="KW-1185">Reference proteome</keyword>
<dbReference type="Proteomes" id="UP000031449">
    <property type="component" value="Chromosome"/>
</dbReference>
<dbReference type="GO" id="GO:0016791">
    <property type="term" value="F:phosphatase activity"/>
    <property type="evidence" value="ECO:0007669"/>
    <property type="project" value="TreeGrafter"/>
</dbReference>
<dbReference type="InterPro" id="IPR050275">
    <property type="entry name" value="PGM_Phosphatase"/>
</dbReference>
<accession>A0A0B5AJM6</accession>
<evidence type="ECO:0000313" key="1">
    <source>
        <dbReference type="EMBL" id="AJD90251.1"/>
    </source>
</evidence>
<dbReference type="InterPro" id="IPR029033">
    <property type="entry name" value="His_PPase_superfam"/>
</dbReference>
<dbReference type="InterPro" id="IPR013078">
    <property type="entry name" value="His_Pase_superF_clade-1"/>
</dbReference>
<dbReference type="EMBL" id="CP009416">
    <property type="protein sequence ID" value="AJD90251.1"/>
    <property type="molecule type" value="Genomic_DNA"/>
</dbReference>
<dbReference type="CDD" id="cd07040">
    <property type="entry name" value="HP"/>
    <property type="match status" value="1"/>
</dbReference>
<dbReference type="PANTHER" id="PTHR48100:SF1">
    <property type="entry name" value="HISTIDINE PHOSPHATASE FAMILY PROTEIN-RELATED"/>
    <property type="match status" value="1"/>
</dbReference>
<dbReference type="PANTHER" id="PTHR48100">
    <property type="entry name" value="BROAD-SPECIFICITY PHOSPHATASE YOR283W-RELATED"/>
    <property type="match status" value="1"/>
</dbReference>